<dbReference type="AlphaFoldDB" id="A0A8H6KL38"/>
<feature type="domain" description="NAD-dependent epimerase/dehydratase" evidence="2">
    <location>
        <begin position="7"/>
        <end position="228"/>
    </location>
</feature>
<evidence type="ECO:0000313" key="3">
    <source>
        <dbReference type="EMBL" id="KAF6833070.1"/>
    </source>
</evidence>
<proteinExistence type="predicted"/>
<dbReference type="InterPro" id="IPR001509">
    <property type="entry name" value="Epimerase_deHydtase"/>
</dbReference>
<accession>A0A8H6KL38</accession>
<dbReference type="InterPro" id="IPR051783">
    <property type="entry name" value="NAD(P)-dependent_oxidoreduct"/>
</dbReference>
<sequence>MTSQQRIFITGASGQLGSVITELALAEGQAVHALSRSPSSDSKLRALGAVPVRGDLASLDVLRTQSAAADAVIHLATAYVFGAGEPYESVRHLDTAAADAIADGLAGSGKPLVVTSGTLSADPHPEGGETNEASPATVNPLNTRLLTERHSLGLAARGVRVSAVRLAPYVYGRGASGVAQFMNGAARTGSVAVVAGGGNRISAVHVDDVARLYLLAAERGRAGEIYNASSSTDVTSREVLEAIAEVVGVPVVDLSKEDAEARMGPMVAFFLSVENRASGAKAREELGWQPRGLGILEEIKNGSYRAVAEALKK</sequence>
<dbReference type="GO" id="GO:0004029">
    <property type="term" value="F:aldehyde dehydrogenase (NAD+) activity"/>
    <property type="evidence" value="ECO:0007669"/>
    <property type="project" value="TreeGrafter"/>
</dbReference>
<dbReference type="PANTHER" id="PTHR48079:SF5">
    <property type="entry name" value="DEPENDENT EPIMERASE_DEHYDRATASE, PUTATIVE (AFU_ORTHOLOGUE AFUA_7G00180)-RELATED"/>
    <property type="match status" value="1"/>
</dbReference>
<keyword evidence="4" id="KW-1185">Reference proteome</keyword>
<organism evidence="3 4">
    <name type="scientific">Colletotrichum plurivorum</name>
    <dbReference type="NCBI Taxonomy" id="2175906"/>
    <lineage>
        <taxon>Eukaryota</taxon>
        <taxon>Fungi</taxon>
        <taxon>Dikarya</taxon>
        <taxon>Ascomycota</taxon>
        <taxon>Pezizomycotina</taxon>
        <taxon>Sordariomycetes</taxon>
        <taxon>Hypocreomycetidae</taxon>
        <taxon>Glomerellales</taxon>
        <taxon>Glomerellaceae</taxon>
        <taxon>Colletotrichum</taxon>
        <taxon>Colletotrichum orchidearum species complex</taxon>
    </lineage>
</organism>
<dbReference type="Gene3D" id="3.40.50.720">
    <property type="entry name" value="NAD(P)-binding Rossmann-like Domain"/>
    <property type="match status" value="1"/>
</dbReference>
<feature type="region of interest" description="Disordered" evidence="1">
    <location>
        <begin position="115"/>
        <end position="137"/>
    </location>
</feature>
<dbReference type="InterPro" id="IPR036291">
    <property type="entry name" value="NAD(P)-bd_dom_sf"/>
</dbReference>
<dbReference type="SUPFAM" id="SSF51735">
    <property type="entry name" value="NAD(P)-binding Rossmann-fold domains"/>
    <property type="match status" value="1"/>
</dbReference>
<evidence type="ECO:0000313" key="4">
    <source>
        <dbReference type="Proteomes" id="UP000654918"/>
    </source>
</evidence>
<evidence type="ECO:0000256" key="1">
    <source>
        <dbReference type="SAM" id="MobiDB-lite"/>
    </source>
</evidence>
<dbReference type="GO" id="GO:0005737">
    <property type="term" value="C:cytoplasm"/>
    <property type="evidence" value="ECO:0007669"/>
    <property type="project" value="TreeGrafter"/>
</dbReference>
<dbReference type="Proteomes" id="UP000654918">
    <property type="component" value="Unassembled WGS sequence"/>
</dbReference>
<reference evidence="3" key="1">
    <citation type="journal article" date="2020" name="Phytopathology">
        <title>Genome Sequence Resources of Colletotrichum truncatum, C. plurivorum, C. musicola, and C. sojae: Four Species Pathogenic to Soybean (Glycine max).</title>
        <authorList>
            <person name="Rogerio F."/>
            <person name="Boufleur T.R."/>
            <person name="Ciampi-Guillardi M."/>
            <person name="Sukno S.A."/>
            <person name="Thon M.R."/>
            <person name="Massola Junior N.S."/>
            <person name="Baroncelli R."/>
        </authorList>
    </citation>
    <scope>NUCLEOTIDE SEQUENCE</scope>
    <source>
        <strain evidence="3">LFN00145</strain>
    </source>
</reference>
<dbReference type="EMBL" id="WIGO01000062">
    <property type="protein sequence ID" value="KAF6833070.1"/>
    <property type="molecule type" value="Genomic_DNA"/>
</dbReference>
<protein>
    <recommendedName>
        <fullName evidence="2">NAD-dependent epimerase/dehydratase domain-containing protein</fullName>
    </recommendedName>
</protein>
<dbReference type="Pfam" id="PF01370">
    <property type="entry name" value="Epimerase"/>
    <property type="match status" value="1"/>
</dbReference>
<name>A0A8H6KL38_9PEZI</name>
<gene>
    <name evidence="3" type="ORF">CPLU01_05749</name>
</gene>
<evidence type="ECO:0000259" key="2">
    <source>
        <dbReference type="Pfam" id="PF01370"/>
    </source>
</evidence>
<dbReference type="PANTHER" id="PTHR48079">
    <property type="entry name" value="PROTEIN YEEZ"/>
    <property type="match status" value="1"/>
</dbReference>
<comment type="caution">
    <text evidence="3">The sequence shown here is derived from an EMBL/GenBank/DDBJ whole genome shotgun (WGS) entry which is preliminary data.</text>
</comment>